<comment type="caution">
    <text evidence="10">The sequence shown here is derived from an EMBL/GenBank/DDBJ whole genome shotgun (WGS) entry which is preliminary data.</text>
</comment>
<feature type="domain" description="Glycosyltransferase RgtA/B/C/D-like" evidence="9">
    <location>
        <begin position="119"/>
        <end position="259"/>
    </location>
</feature>
<dbReference type="InterPro" id="IPR011990">
    <property type="entry name" value="TPR-like_helical_dom_sf"/>
</dbReference>
<evidence type="ECO:0000313" key="10">
    <source>
        <dbReference type="EMBL" id="RXS96832.1"/>
    </source>
</evidence>
<evidence type="ECO:0000256" key="1">
    <source>
        <dbReference type="ARBA" id="ARBA00004651"/>
    </source>
</evidence>
<sequence length="676" mass="74853">MLRMQIGRALQGKNSSTQTFLFALVPLLLLLLAAQLIGVARLYSANWDEAHHLYDGYLSLTRGDYRLNAEVPPLVKMTAALPLLHLHPVLPGSEGSAHTDNAFLGGRTFVFSNGGDRLLFPARMACMFFSLLTALVLYAFGRHVFGELAAVCALFLFVFDPNVLAHGALISTDMGSACFILATIYAFYRYREKPGWQWLLLAGLMSGFAMAAKFTGIFIAPMLVLIAVIEALRERSLPVFGKLMASCAGILLCAWGVIWAFYRFRYAPAPMGLEFSPPLAPYLASLPHPSDGTMLALVARFHLLPEAYLWGLANTKHTEWEYTAYFLGRVYRHGPWEYFPLAFLIKSTLPLLTLLLLALMAWRDAARRYSQALVFLLVPVCVYFAVITTSHFDIGARHMMPMYPFLYLIAGAAAAMLLRRGHGWAVLAAVLLVWQVVTVMRVAPAYMAYGNEAWGGPLAVRRYLSDSNVDWGQQLKTVKQYLDRNHITNCWFAYFPDGAVQPQDYGVECKRLPTPSALWWLSLPMEVPPKIDGTVLISESDLDGVESGDGALNPYDAFRTLHPVAILQDGVYVYRGSFAVPLASAWVDVHHADLLAHSGQPGEALRLARQAEALAPDSPRVQLELADVLAMQQQWQKASHHYQLAQQELAKQRPDLQGEELGSAIEAGLKAAAAHP</sequence>
<proteinExistence type="predicted"/>
<protein>
    <submittedName>
        <fullName evidence="10">Phospholipid carrier-dependent glycosyltransferase</fullName>
    </submittedName>
</protein>
<feature type="transmembrane region" description="Helical" evidence="8">
    <location>
        <begin position="424"/>
        <end position="443"/>
    </location>
</feature>
<dbReference type="Gene3D" id="1.25.40.10">
    <property type="entry name" value="Tetratricopeptide repeat domain"/>
    <property type="match status" value="1"/>
</dbReference>
<feature type="transmembrane region" description="Helical" evidence="8">
    <location>
        <begin position="200"/>
        <end position="228"/>
    </location>
</feature>
<dbReference type="InterPro" id="IPR050297">
    <property type="entry name" value="LipidA_mod_glycosyltrf_83"/>
</dbReference>
<feature type="transmembrane region" description="Helical" evidence="8">
    <location>
        <begin position="400"/>
        <end position="418"/>
    </location>
</feature>
<evidence type="ECO:0000256" key="2">
    <source>
        <dbReference type="ARBA" id="ARBA00022475"/>
    </source>
</evidence>
<feature type="transmembrane region" description="Helical" evidence="8">
    <location>
        <begin position="368"/>
        <end position="388"/>
    </location>
</feature>
<evidence type="ECO:0000256" key="5">
    <source>
        <dbReference type="ARBA" id="ARBA00022692"/>
    </source>
</evidence>
<feature type="transmembrane region" description="Helical" evidence="8">
    <location>
        <begin position="144"/>
        <end position="159"/>
    </location>
</feature>
<evidence type="ECO:0000313" key="11">
    <source>
        <dbReference type="Proteomes" id="UP000290253"/>
    </source>
</evidence>
<evidence type="ECO:0000256" key="6">
    <source>
        <dbReference type="ARBA" id="ARBA00022989"/>
    </source>
</evidence>
<dbReference type="EMBL" id="SDMK01000001">
    <property type="protein sequence ID" value="RXS96832.1"/>
    <property type="molecule type" value="Genomic_DNA"/>
</dbReference>
<keyword evidence="5 8" id="KW-0812">Transmembrane</keyword>
<comment type="subcellular location">
    <subcellularLocation>
        <location evidence="1">Cell membrane</location>
        <topology evidence="1">Multi-pass membrane protein</topology>
    </subcellularLocation>
</comment>
<evidence type="ECO:0000259" key="9">
    <source>
        <dbReference type="Pfam" id="PF13231"/>
    </source>
</evidence>
<feature type="transmembrane region" description="Helical" evidence="8">
    <location>
        <begin position="20"/>
        <end position="43"/>
    </location>
</feature>
<dbReference type="PANTHER" id="PTHR33908:SF11">
    <property type="entry name" value="MEMBRANE PROTEIN"/>
    <property type="match status" value="1"/>
</dbReference>
<accession>A0A4V1NVR4</accession>
<evidence type="ECO:0000256" key="4">
    <source>
        <dbReference type="ARBA" id="ARBA00022679"/>
    </source>
</evidence>
<dbReference type="SUPFAM" id="SSF48452">
    <property type="entry name" value="TPR-like"/>
    <property type="match status" value="1"/>
</dbReference>
<dbReference type="InterPro" id="IPR038731">
    <property type="entry name" value="RgtA/B/C-like"/>
</dbReference>
<keyword evidence="6 8" id="KW-1133">Transmembrane helix</keyword>
<dbReference type="Pfam" id="PF13231">
    <property type="entry name" value="PMT_2"/>
    <property type="match status" value="1"/>
</dbReference>
<dbReference type="AlphaFoldDB" id="A0A4V1NVR4"/>
<evidence type="ECO:0000256" key="8">
    <source>
        <dbReference type="SAM" id="Phobius"/>
    </source>
</evidence>
<feature type="transmembrane region" description="Helical" evidence="8">
    <location>
        <begin position="240"/>
        <end position="262"/>
    </location>
</feature>
<gene>
    <name evidence="10" type="ORF">ESZ00_02490</name>
</gene>
<keyword evidence="7 8" id="KW-0472">Membrane</keyword>
<feature type="transmembrane region" description="Helical" evidence="8">
    <location>
        <begin position="338"/>
        <end position="362"/>
    </location>
</feature>
<dbReference type="GO" id="GO:0009103">
    <property type="term" value="P:lipopolysaccharide biosynthetic process"/>
    <property type="evidence" value="ECO:0007669"/>
    <property type="project" value="UniProtKB-ARBA"/>
</dbReference>
<keyword evidence="4 10" id="KW-0808">Transferase</keyword>
<organism evidence="10 11">
    <name type="scientific">Silvibacterium dinghuense</name>
    <dbReference type="NCBI Taxonomy" id="1560006"/>
    <lineage>
        <taxon>Bacteria</taxon>
        <taxon>Pseudomonadati</taxon>
        <taxon>Acidobacteriota</taxon>
        <taxon>Terriglobia</taxon>
        <taxon>Terriglobales</taxon>
        <taxon>Acidobacteriaceae</taxon>
        <taxon>Silvibacterium</taxon>
    </lineage>
</organism>
<dbReference type="OrthoDB" id="180217at2"/>
<reference evidence="10 11" key="1">
    <citation type="journal article" date="2016" name="Int. J. Syst. Evol. Microbiol.">
        <title>Acidipila dinghuensis sp. nov., an acidobacterium isolated from forest soil.</title>
        <authorList>
            <person name="Jiang Y.W."/>
            <person name="Wang J."/>
            <person name="Chen M.H."/>
            <person name="Lv Y.Y."/>
            <person name="Qiu L.H."/>
        </authorList>
    </citation>
    <scope>NUCLEOTIDE SEQUENCE [LARGE SCALE GENOMIC DNA]</scope>
    <source>
        <strain evidence="10 11">DHOF10</strain>
    </source>
</reference>
<keyword evidence="2" id="KW-1003">Cell membrane</keyword>
<dbReference type="PANTHER" id="PTHR33908">
    <property type="entry name" value="MANNOSYLTRANSFERASE YKCB-RELATED"/>
    <property type="match status" value="1"/>
</dbReference>
<dbReference type="Proteomes" id="UP000290253">
    <property type="component" value="Unassembled WGS sequence"/>
</dbReference>
<dbReference type="GO" id="GO:0005886">
    <property type="term" value="C:plasma membrane"/>
    <property type="evidence" value="ECO:0007669"/>
    <property type="project" value="UniProtKB-SubCell"/>
</dbReference>
<evidence type="ECO:0000256" key="7">
    <source>
        <dbReference type="ARBA" id="ARBA00023136"/>
    </source>
</evidence>
<dbReference type="GO" id="GO:0016763">
    <property type="term" value="F:pentosyltransferase activity"/>
    <property type="evidence" value="ECO:0007669"/>
    <property type="project" value="TreeGrafter"/>
</dbReference>
<keyword evidence="3" id="KW-0328">Glycosyltransferase</keyword>
<evidence type="ECO:0000256" key="3">
    <source>
        <dbReference type="ARBA" id="ARBA00022676"/>
    </source>
</evidence>
<feature type="transmembrane region" description="Helical" evidence="8">
    <location>
        <begin position="118"/>
        <end position="137"/>
    </location>
</feature>
<name>A0A4V1NVR4_9BACT</name>
<keyword evidence="11" id="KW-1185">Reference proteome</keyword>